<proteinExistence type="predicted"/>
<dbReference type="Proteomes" id="UP000275356">
    <property type="component" value="Unassembled WGS sequence"/>
</dbReference>
<comment type="caution">
    <text evidence="1">The sequence shown here is derived from an EMBL/GenBank/DDBJ whole genome shotgun (WGS) entry which is preliminary data.</text>
</comment>
<name>A0A3N2D2M7_9MICO</name>
<organism evidence="1 3">
    <name type="scientific">Salana multivorans</name>
    <dbReference type="NCBI Taxonomy" id="120377"/>
    <lineage>
        <taxon>Bacteria</taxon>
        <taxon>Bacillati</taxon>
        <taxon>Actinomycetota</taxon>
        <taxon>Actinomycetes</taxon>
        <taxon>Micrococcales</taxon>
        <taxon>Beutenbergiaceae</taxon>
        <taxon>Salana</taxon>
    </lineage>
</organism>
<keyword evidence="3" id="KW-1185">Reference proteome</keyword>
<dbReference type="OrthoDB" id="9928588at2"/>
<dbReference type="AlphaFoldDB" id="A0A3N2D2M7"/>
<dbReference type="EMBL" id="RKHQ01000001">
    <property type="protein sequence ID" value="ROR97837.1"/>
    <property type="molecule type" value="Genomic_DNA"/>
</dbReference>
<evidence type="ECO:0000313" key="2">
    <source>
        <dbReference type="EMBL" id="ROR97837.1"/>
    </source>
</evidence>
<dbReference type="EMBL" id="RKHQ01000002">
    <property type="protein sequence ID" value="ROR94026.1"/>
    <property type="molecule type" value="Genomic_DNA"/>
</dbReference>
<dbReference type="RefSeq" id="WP_123739818.1">
    <property type="nucleotide sequence ID" value="NZ_RKHQ01000001.1"/>
</dbReference>
<evidence type="ECO:0000313" key="3">
    <source>
        <dbReference type="Proteomes" id="UP000275356"/>
    </source>
</evidence>
<evidence type="ECO:0008006" key="4">
    <source>
        <dbReference type="Google" id="ProtNLM"/>
    </source>
</evidence>
<gene>
    <name evidence="2" type="ORF">EDD28_2446</name>
    <name evidence="1" type="ORF">EDD28_3456</name>
</gene>
<accession>A0A3N2D2M7</accession>
<reference evidence="1 3" key="1">
    <citation type="submission" date="2018-11" db="EMBL/GenBank/DDBJ databases">
        <title>Sequencing the genomes of 1000 actinobacteria strains.</title>
        <authorList>
            <person name="Klenk H.-P."/>
        </authorList>
    </citation>
    <scope>NUCLEOTIDE SEQUENCE [LARGE SCALE GENOMIC DNA]</scope>
    <source>
        <strain evidence="1 3">DSM 13521</strain>
    </source>
</reference>
<sequence>MSDIQLPATPALMSVEEFARWHGIGPTTVRQCIDGTSANYPPLRAKRNKPGKGGRLYITAEAAAEWRASLPDA</sequence>
<protein>
    <recommendedName>
        <fullName evidence="4">Helix-turn-helix protein</fullName>
    </recommendedName>
</protein>
<evidence type="ECO:0000313" key="1">
    <source>
        <dbReference type="EMBL" id="ROR94026.1"/>
    </source>
</evidence>